<comment type="similarity">
    <text evidence="1">Belongs to the herpesviridae BMRF2 family.</text>
</comment>
<evidence type="ECO:0000313" key="3">
    <source>
        <dbReference type="EMBL" id="QJQ80244.1"/>
    </source>
</evidence>
<dbReference type="EMBL" id="MN913974">
    <property type="protein sequence ID" value="QJQ80316.1"/>
    <property type="molecule type" value="Genomic_DNA"/>
</dbReference>
<protein>
    <recommendedName>
        <fullName evidence="5">Envelope protein UL43</fullName>
    </recommendedName>
</protein>
<keyword evidence="2" id="KW-0472">Membrane</keyword>
<keyword evidence="2" id="KW-1133">Transmembrane helix</keyword>
<feature type="transmembrane region" description="Helical" evidence="2">
    <location>
        <begin position="242"/>
        <end position="260"/>
    </location>
</feature>
<feature type="transmembrane region" description="Helical" evidence="2">
    <location>
        <begin position="12"/>
        <end position="31"/>
    </location>
</feature>
<feature type="transmembrane region" description="Helical" evidence="2">
    <location>
        <begin position="215"/>
        <end position="236"/>
    </location>
</feature>
<keyword evidence="2" id="KW-0812">Transmembrane</keyword>
<evidence type="ECO:0008006" key="5">
    <source>
        <dbReference type="Google" id="ProtNLM"/>
    </source>
</evidence>
<feature type="transmembrane region" description="Helical" evidence="2">
    <location>
        <begin position="131"/>
        <end position="151"/>
    </location>
</feature>
<dbReference type="Pfam" id="PF04633">
    <property type="entry name" value="Herpes_BMRF2"/>
    <property type="match status" value="1"/>
</dbReference>
<reference evidence="4" key="1">
    <citation type="submission" date="2020-01" db="EMBL/GenBank/DDBJ databases">
        <authorList>
            <person name="Rezuchova I."/>
            <person name="Hyblova M."/>
            <person name="Kudelova M."/>
            <person name="Bohmer M."/>
            <person name="Budis J."/>
            <person name="Szemes T."/>
        </authorList>
    </citation>
    <scope>NUCLEOTIDE SEQUENCE</scope>
    <source>
        <strain evidence="4">4556</strain>
        <strain evidence="3">72</strain>
    </source>
</reference>
<feature type="transmembrane region" description="Helical" evidence="2">
    <location>
        <begin position="295"/>
        <end position="313"/>
    </location>
</feature>
<evidence type="ECO:0000256" key="2">
    <source>
        <dbReference type="SAM" id="Phobius"/>
    </source>
</evidence>
<name>A0A6M4EG02_9BETA</name>
<feature type="transmembrane region" description="Helical" evidence="2">
    <location>
        <begin position="43"/>
        <end position="61"/>
    </location>
</feature>
<evidence type="ECO:0000313" key="4">
    <source>
        <dbReference type="EMBL" id="QJQ80316.1"/>
    </source>
</evidence>
<dbReference type="InterPro" id="IPR006727">
    <property type="entry name" value="Herpes_BMRF2"/>
</dbReference>
<sequence length="347" mass="39962">MKSHWSDVFLPLIVGGMSAVPFIWCLIFRTLYLPIECDWRCWIFVYGSMIWHITMFMSLLFKHKHGMIGWFKLCSAVAICLIIVLALLEQYCPYEMYIVPVIFIINIVLLSTWVPMALISTYMCNRIYARLLELGFLAAIIGYYVMLQIGAQESPAFWIPIPVLHIGGVYALLHFRTRPCFLHSVEKRHSIYYFGNNKYTVYPCETIVRMCSPEISLMIILIMMLAIGFPILAYYVKIVQGMQYFYMFLMLGPMVGGLIFDSKIVGTFFMMLALVTMIFAGIAPVWFPLMAERTFVISLILANFSAGCFLECMRVKLRRAINGVYFVYLVTVLYNLLVALIMIAVSM</sequence>
<gene>
    <name evidence="4" type="primary">GAMMAHV.ORF58</name>
    <name evidence="4" type="ORF">MuHV4gp57</name>
</gene>
<proteinExistence type="inferred from homology"/>
<feature type="transmembrane region" description="Helical" evidence="2">
    <location>
        <begin position="325"/>
        <end position="345"/>
    </location>
</feature>
<feature type="transmembrane region" description="Helical" evidence="2">
    <location>
        <begin position="157"/>
        <end position="175"/>
    </location>
</feature>
<organism evidence="4">
    <name type="scientific">Murine herpesvirus</name>
    <dbReference type="NCBI Taxonomy" id="1431748"/>
    <lineage>
        <taxon>Viruses</taxon>
        <taxon>Duplodnaviria</taxon>
        <taxon>Heunggongvirae</taxon>
        <taxon>Peploviricota</taxon>
        <taxon>Herviviricetes</taxon>
        <taxon>Herpesvirales</taxon>
        <taxon>Orthoherpesviridae</taxon>
        <taxon>Betaherpesvirinae</taxon>
        <taxon>Muromegalovirus</taxon>
    </lineage>
</organism>
<evidence type="ECO:0000256" key="1">
    <source>
        <dbReference type="ARBA" id="ARBA00008716"/>
    </source>
</evidence>
<feature type="transmembrane region" description="Helical" evidence="2">
    <location>
        <begin position="267"/>
        <end position="289"/>
    </location>
</feature>
<dbReference type="EMBL" id="MN913973">
    <property type="protein sequence ID" value="QJQ80244.1"/>
    <property type="molecule type" value="Genomic_DNA"/>
</dbReference>
<accession>A0A6M4EG02</accession>
<feature type="transmembrane region" description="Helical" evidence="2">
    <location>
        <begin position="73"/>
        <end position="91"/>
    </location>
</feature>
<feature type="transmembrane region" description="Helical" evidence="2">
    <location>
        <begin position="97"/>
        <end position="119"/>
    </location>
</feature>